<organism evidence="1">
    <name type="scientific">marine metagenome</name>
    <dbReference type="NCBI Taxonomy" id="408172"/>
    <lineage>
        <taxon>unclassified sequences</taxon>
        <taxon>metagenomes</taxon>
        <taxon>ecological metagenomes</taxon>
    </lineage>
</organism>
<gene>
    <name evidence="1" type="ORF">METZ01_LOCUS386247</name>
</gene>
<evidence type="ECO:0000313" key="1">
    <source>
        <dbReference type="EMBL" id="SVD33393.1"/>
    </source>
</evidence>
<dbReference type="AlphaFoldDB" id="A0A382UGJ7"/>
<feature type="non-terminal residue" evidence="1">
    <location>
        <position position="45"/>
    </location>
</feature>
<dbReference type="EMBL" id="UINC01144094">
    <property type="protein sequence ID" value="SVD33393.1"/>
    <property type="molecule type" value="Genomic_DNA"/>
</dbReference>
<sequence>MLKRLLIMMTFAACMAFQPVLADTEAPVKKITEMLYPTVMIDLGA</sequence>
<name>A0A382UGJ7_9ZZZZ</name>
<reference evidence="1" key="1">
    <citation type="submission" date="2018-05" db="EMBL/GenBank/DDBJ databases">
        <authorList>
            <person name="Lanie J.A."/>
            <person name="Ng W.-L."/>
            <person name="Kazmierczak K.M."/>
            <person name="Andrzejewski T.M."/>
            <person name="Davidsen T.M."/>
            <person name="Wayne K.J."/>
            <person name="Tettelin H."/>
            <person name="Glass J.I."/>
            <person name="Rusch D."/>
            <person name="Podicherti R."/>
            <person name="Tsui H.-C.T."/>
            <person name="Winkler M.E."/>
        </authorList>
    </citation>
    <scope>NUCLEOTIDE SEQUENCE</scope>
</reference>
<protein>
    <submittedName>
        <fullName evidence="1">Uncharacterized protein</fullName>
    </submittedName>
</protein>
<proteinExistence type="predicted"/>
<accession>A0A382UGJ7</accession>